<evidence type="ECO:0000313" key="1">
    <source>
        <dbReference type="EMBL" id="MCE3217083.1"/>
    </source>
</evidence>
<keyword evidence="2" id="KW-1185">Reference proteome</keyword>
<comment type="caution">
    <text evidence="1">The sequence shown here is derived from an EMBL/GenBank/DDBJ whole genome shotgun (WGS) entry which is preliminary data.</text>
</comment>
<organism evidence="1 2">
    <name type="scientific">Datura stramonium</name>
    <name type="common">Jimsonweed</name>
    <name type="synonym">Common thornapple</name>
    <dbReference type="NCBI Taxonomy" id="4076"/>
    <lineage>
        <taxon>Eukaryota</taxon>
        <taxon>Viridiplantae</taxon>
        <taxon>Streptophyta</taxon>
        <taxon>Embryophyta</taxon>
        <taxon>Tracheophyta</taxon>
        <taxon>Spermatophyta</taxon>
        <taxon>Magnoliopsida</taxon>
        <taxon>eudicotyledons</taxon>
        <taxon>Gunneridae</taxon>
        <taxon>Pentapetalae</taxon>
        <taxon>asterids</taxon>
        <taxon>lamiids</taxon>
        <taxon>Solanales</taxon>
        <taxon>Solanaceae</taxon>
        <taxon>Solanoideae</taxon>
        <taxon>Datureae</taxon>
        <taxon>Datura</taxon>
    </lineage>
</organism>
<name>A0ABS8WYF2_DATST</name>
<protein>
    <submittedName>
        <fullName evidence="1">Uncharacterized protein</fullName>
    </submittedName>
</protein>
<feature type="non-terminal residue" evidence="1">
    <location>
        <position position="131"/>
    </location>
</feature>
<accession>A0ABS8WYF2</accession>
<proteinExistence type="predicted"/>
<sequence length="131" mass="15186">MHNCGLSVGHRGNKKIREALAPKWRIADPIHEPSVSRQWRNRELSTNTLEKMVKRQNASLFRRTADALPVKATEWILRYISNSRIETDNLLPNRRYTLSSLSFFVLHQRVIGGPRIPPVTRRCFADDPLND</sequence>
<dbReference type="EMBL" id="JACEIK010015653">
    <property type="protein sequence ID" value="MCE3217083.1"/>
    <property type="molecule type" value="Genomic_DNA"/>
</dbReference>
<dbReference type="Proteomes" id="UP000823775">
    <property type="component" value="Unassembled WGS sequence"/>
</dbReference>
<reference evidence="1 2" key="1">
    <citation type="journal article" date="2021" name="BMC Genomics">
        <title>Datura genome reveals duplications of psychoactive alkaloid biosynthetic genes and high mutation rate following tissue culture.</title>
        <authorList>
            <person name="Rajewski A."/>
            <person name="Carter-House D."/>
            <person name="Stajich J."/>
            <person name="Litt A."/>
        </authorList>
    </citation>
    <scope>NUCLEOTIDE SEQUENCE [LARGE SCALE GENOMIC DNA]</scope>
    <source>
        <strain evidence="1">AR-01</strain>
    </source>
</reference>
<evidence type="ECO:0000313" key="2">
    <source>
        <dbReference type="Proteomes" id="UP000823775"/>
    </source>
</evidence>
<gene>
    <name evidence="1" type="ORF">HAX54_010299</name>
</gene>